<evidence type="ECO:0000256" key="2">
    <source>
        <dbReference type="ARBA" id="ARBA00022827"/>
    </source>
</evidence>
<accession>A0ABT9YC00</accession>
<proteinExistence type="predicted"/>
<gene>
    <name evidence="4" type="ORF">J2S01_002893</name>
</gene>
<evidence type="ECO:0000313" key="4">
    <source>
        <dbReference type="EMBL" id="MDQ0205153.1"/>
    </source>
</evidence>
<dbReference type="Proteomes" id="UP001239167">
    <property type="component" value="Unassembled WGS sequence"/>
</dbReference>
<dbReference type="Gene3D" id="1.10.45.10">
    <property type="entry name" value="Vanillyl-alcohol Oxidase, Chain A, domain 4"/>
    <property type="match status" value="1"/>
</dbReference>
<evidence type="ECO:0000313" key="5">
    <source>
        <dbReference type="Proteomes" id="UP001239167"/>
    </source>
</evidence>
<dbReference type="InterPro" id="IPR016164">
    <property type="entry name" value="FAD-linked_Oxase-like_C"/>
</dbReference>
<keyword evidence="1" id="KW-0285">Flavoprotein</keyword>
<dbReference type="SUPFAM" id="SSF55103">
    <property type="entry name" value="FAD-linked oxidases, C-terminal domain"/>
    <property type="match status" value="1"/>
</dbReference>
<reference evidence="4 5" key="1">
    <citation type="submission" date="2023-07" db="EMBL/GenBank/DDBJ databases">
        <title>Genomic Encyclopedia of Type Strains, Phase IV (KMG-IV): sequencing the most valuable type-strain genomes for metagenomic binning, comparative biology and taxonomic classification.</title>
        <authorList>
            <person name="Goeker M."/>
        </authorList>
    </citation>
    <scope>NUCLEOTIDE SEQUENCE [LARGE SCALE GENOMIC DNA]</scope>
    <source>
        <strain evidence="4 5">DSM 16980</strain>
    </source>
</reference>
<sequence length="28" mass="3142">PEEAIQIMKGIKKAFDPLNILNPCKVCQ</sequence>
<dbReference type="InterPro" id="IPR004113">
    <property type="entry name" value="FAD-bd_oxidored_4_C"/>
</dbReference>
<comment type="caution">
    <text evidence="4">The sequence shown here is derived from an EMBL/GenBank/DDBJ whole genome shotgun (WGS) entry which is preliminary data.</text>
</comment>
<dbReference type="Pfam" id="PF02913">
    <property type="entry name" value="FAD-oxidase_C"/>
    <property type="match status" value="1"/>
</dbReference>
<dbReference type="InterPro" id="IPR016171">
    <property type="entry name" value="Vanillyl_alc_oxidase_C-sub2"/>
</dbReference>
<feature type="non-terminal residue" evidence="4">
    <location>
        <position position="1"/>
    </location>
</feature>
<feature type="domain" description="FAD-binding oxidoreductase/transferase type 4 C-terminal" evidence="3">
    <location>
        <begin position="2"/>
        <end position="26"/>
    </location>
</feature>
<name>A0ABT9YC00_9FIRM</name>
<organism evidence="4 5">
    <name type="scientific">Pectinatus haikarae</name>
    <dbReference type="NCBI Taxonomy" id="349096"/>
    <lineage>
        <taxon>Bacteria</taxon>
        <taxon>Bacillati</taxon>
        <taxon>Bacillota</taxon>
        <taxon>Negativicutes</taxon>
        <taxon>Selenomonadales</taxon>
        <taxon>Selenomonadaceae</taxon>
        <taxon>Pectinatus</taxon>
    </lineage>
</organism>
<evidence type="ECO:0000256" key="1">
    <source>
        <dbReference type="ARBA" id="ARBA00022630"/>
    </source>
</evidence>
<protein>
    <submittedName>
        <fullName evidence="4">FAD/FMN-containing dehydrogenase</fullName>
    </submittedName>
</protein>
<keyword evidence="2" id="KW-0274">FAD</keyword>
<evidence type="ECO:0000259" key="3">
    <source>
        <dbReference type="Pfam" id="PF02913"/>
    </source>
</evidence>
<keyword evidence="5" id="KW-1185">Reference proteome</keyword>
<dbReference type="EMBL" id="JAUSUE010000032">
    <property type="protein sequence ID" value="MDQ0205153.1"/>
    <property type="molecule type" value="Genomic_DNA"/>
</dbReference>